<accession>A0A812M1R3</accession>
<gene>
    <name evidence="2" type="primary">IAGLU</name>
    <name evidence="2" type="ORF">SNEC2469_LOCUS5163</name>
</gene>
<keyword evidence="3" id="KW-1185">Reference proteome</keyword>
<dbReference type="GO" id="GO:0035251">
    <property type="term" value="F:UDP-glucosyltransferase activity"/>
    <property type="evidence" value="ECO:0007669"/>
    <property type="project" value="InterPro"/>
</dbReference>
<name>A0A812M1R3_9DINO</name>
<dbReference type="Proteomes" id="UP000601435">
    <property type="component" value="Unassembled WGS sequence"/>
</dbReference>
<organism evidence="2 3">
    <name type="scientific">Symbiodinium necroappetens</name>
    <dbReference type="NCBI Taxonomy" id="1628268"/>
    <lineage>
        <taxon>Eukaryota</taxon>
        <taxon>Sar</taxon>
        <taxon>Alveolata</taxon>
        <taxon>Dinophyceae</taxon>
        <taxon>Suessiales</taxon>
        <taxon>Symbiodiniaceae</taxon>
        <taxon>Symbiodinium</taxon>
    </lineage>
</organism>
<dbReference type="CDD" id="cd03784">
    <property type="entry name" value="GT1_Gtf-like"/>
    <property type="match status" value="1"/>
</dbReference>
<dbReference type="AlphaFoldDB" id="A0A812M1R3"/>
<dbReference type="InterPro" id="IPR002213">
    <property type="entry name" value="UDP_glucos_trans"/>
</dbReference>
<dbReference type="PANTHER" id="PTHR48049:SF132">
    <property type="entry name" value="GLYCOSYLTRANSFERASE"/>
    <property type="match status" value="1"/>
</dbReference>
<reference evidence="2" key="1">
    <citation type="submission" date="2021-02" db="EMBL/GenBank/DDBJ databases">
        <authorList>
            <person name="Dougan E. K."/>
            <person name="Rhodes N."/>
            <person name="Thang M."/>
            <person name="Chan C."/>
        </authorList>
    </citation>
    <scope>NUCLEOTIDE SEQUENCE</scope>
</reference>
<dbReference type="PANTHER" id="PTHR48049">
    <property type="entry name" value="GLYCOSYLTRANSFERASE"/>
    <property type="match status" value="1"/>
</dbReference>
<keyword evidence="1" id="KW-0808">Transferase</keyword>
<sequence>MSRVLFVFHADRGHFNFCIPLARALSKCGQTCELWTNSNCAEWVKPGVFHEVRLDLGRCNLPAITAAYKSCVSSGDTDADGQKALFLDDGAAFKHIMACHGPMVPSSEGEGFGEMNPVSALGVTAFEDRLAQADVQCVVFEAVWGKWSHDLAIAHGKKAFGLMPSYREPFRAAYCHDAVWDFDNQCIVRNRAEDIDSFQQFPPEAVSYIIANCLVGKAVDSGGRRRFGAFLPSREDADVCDVELQNWLDGAAESDVRTVTVVALGSQTTLAGVCENAEERLLQGCLLASPRVLAVLKETARQLSPTLLKAVSCGRLRCSTYLPQWAVLSHPLVRCFVSHGGANSTHEALACGVPVVPLPFFDDQFYIASRLEELYGYTCKLRKATLRSDAAIEQVAASVREGLAVPDATLQHWRDEVLKEEGAATAAQQETVLLYRWKELCTEPREHLEHFLGAIVPRLLEVLTDLACGKGRKAVRRCGLWKLALEALFYLVEDSLAGVARCELEPDAAKRYWDALITCFSKVLGEALPARPEDNAGALLSQVLGNLLMQRILPCSKTPASVAEDAVHLLQVLVSQQGMGSSSL</sequence>
<comment type="caution">
    <text evidence="2">The sequence shown here is derived from an EMBL/GenBank/DDBJ whole genome shotgun (WGS) entry which is preliminary data.</text>
</comment>
<dbReference type="EMBL" id="CAJNJA010009796">
    <property type="protein sequence ID" value="CAE7250567.1"/>
    <property type="molecule type" value="Genomic_DNA"/>
</dbReference>
<feature type="non-terminal residue" evidence="2">
    <location>
        <position position="584"/>
    </location>
</feature>
<dbReference type="Gene3D" id="3.40.50.2000">
    <property type="entry name" value="Glycogen Phosphorylase B"/>
    <property type="match status" value="1"/>
</dbReference>
<evidence type="ECO:0000313" key="2">
    <source>
        <dbReference type="EMBL" id="CAE7250567.1"/>
    </source>
</evidence>
<dbReference type="OrthoDB" id="433634at2759"/>
<dbReference type="SUPFAM" id="SSF53756">
    <property type="entry name" value="UDP-Glycosyltransferase/glycogen phosphorylase"/>
    <property type="match status" value="1"/>
</dbReference>
<proteinExistence type="predicted"/>
<protein>
    <submittedName>
        <fullName evidence="2">IAGLU protein</fullName>
    </submittedName>
</protein>
<evidence type="ECO:0000313" key="3">
    <source>
        <dbReference type="Proteomes" id="UP000601435"/>
    </source>
</evidence>
<dbReference type="InterPro" id="IPR050481">
    <property type="entry name" value="UDP-glycosyltransf_plant"/>
</dbReference>
<evidence type="ECO:0000256" key="1">
    <source>
        <dbReference type="ARBA" id="ARBA00022679"/>
    </source>
</evidence>
<dbReference type="Pfam" id="PF00201">
    <property type="entry name" value="UDPGT"/>
    <property type="match status" value="1"/>
</dbReference>